<evidence type="ECO:0000256" key="2">
    <source>
        <dbReference type="RuleBase" id="RU000363"/>
    </source>
</evidence>
<dbReference type="InterPro" id="IPR057326">
    <property type="entry name" value="KR_dom"/>
</dbReference>
<dbReference type="PRINTS" id="PR00080">
    <property type="entry name" value="SDRFAMILY"/>
</dbReference>
<dbReference type="Pfam" id="PF00106">
    <property type="entry name" value="adh_short"/>
    <property type="match status" value="1"/>
</dbReference>
<dbReference type="EMBL" id="JAIMJA010000009">
    <property type="protein sequence ID" value="MCE2595230.1"/>
    <property type="molecule type" value="Genomic_DNA"/>
</dbReference>
<keyword evidence="5" id="KW-1185">Reference proteome</keyword>
<dbReference type="Gene3D" id="3.40.50.720">
    <property type="entry name" value="NAD(P)-binding Rossmann-like Domain"/>
    <property type="match status" value="1"/>
</dbReference>
<dbReference type="PANTHER" id="PTHR42879">
    <property type="entry name" value="3-OXOACYL-(ACYL-CARRIER-PROTEIN) REDUCTASE"/>
    <property type="match status" value="1"/>
</dbReference>
<dbReference type="InterPro" id="IPR002347">
    <property type="entry name" value="SDR_fam"/>
</dbReference>
<comment type="caution">
    <text evidence="4">The sequence shown here is derived from an EMBL/GenBank/DDBJ whole genome shotgun (WGS) entry which is preliminary data.</text>
</comment>
<evidence type="ECO:0000313" key="5">
    <source>
        <dbReference type="Proteomes" id="UP001201273"/>
    </source>
</evidence>
<dbReference type="RefSeq" id="WP_233052724.1">
    <property type="nucleotide sequence ID" value="NZ_JAIMJA010000009.1"/>
</dbReference>
<proteinExistence type="inferred from homology"/>
<evidence type="ECO:0000259" key="3">
    <source>
        <dbReference type="SMART" id="SM00822"/>
    </source>
</evidence>
<accession>A0ABS8WAD9</accession>
<reference evidence="4 5" key="1">
    <citation type="journal article" date="2022" name="Environ. Microbiol. Rep.">
        <title>Eco-phylogenetic analyses reveal divergent evolution of vitamin B12 metabolism in the marine bacterial family 'Psychromonadaceae'.</title>
        <authorList>
            <person name="Jin X."/>
            <person name="Yang Y."/>
            <person name="Cao H."/>
            <person name="Gao B."/>
            <person name="Zhao Z."/>
        </authorList>
    </citation>
    <scope>NUCLEOTIDE SEQUENCE [LARGE SCALE GENOMIC DNA]</scope>
    <source>
        <strain evidence="4 5">MKS20</strain>
    </source>
</reference>
<dbReference type="CDD" id="cd05233">
    <property type="entry name" value="SDR_c"/>
    <property type="match status" value="1"/>
</dbReference>
<dbReference type="SUPFAM" id="SSF51735">
    <property type="entry name" value="NAD(P)-binding Rossmann-fold domains"/>
    <property type="match status" value="1"/>
</dbReference>
<gene>
    <name evidence="4" type="ORF">K6Y31_10430</name>
</gene>
<organism evidence="4 5">
    <name type="scientific">Motilimonas cestriensis</name>
    <dbReference type="NCBI Taxonomy" id="2742685"/>
    <lineage>
        <taxon>Bacteria</taxon>
        <taxon>Pseudomonadati</taxon>
        <taxon>Pseudomonadota</taxon>
        <taxon>Gammaproteobacteria</taxon>
        <taxon>Alteromonadales</taxon>
        <taxon>Alteromonadales genera incertae sedis</taxon>
        <taxon>Motilimonas</taxon>
    </lineage>
</organism>
<feature type="domain" description="Ketoreductase" evidence="3">
    <location>
        <begin position="2"/>
        <end position="181"/>
    </location>
</feature>
<dbReference type="InterPro" id="IPR036291">
    <property type="entry name" value="NAD(P)-bd_dom_sf"/>
</dbReference>
<name>A0ABS8WAD9_9GAMM</name>
<sequence length="241" mass="26694">MKTVLITGASRGIGNAMASYFAKQGYRVLINVRQQNQHSDALLQTIKQQGGVAELAIFDITDKLAREQYMKQCPSLDVLINNAGCLADNLLVQTPLTDWQRCMATNYEASCALFELAKPHLLKSKQGCVINMASISGVRPRAGQSAYSVTKSMLIAWTHWLAEQYPQINSFAISPGPVATDMIVNAPWYQEKNAFNRIPLRRFCQPEEIAHAAYCLATHPMIYSGENLIMDGGYTQTTQTA</sequence>
<dbReference type="InterPro" id="IPR050259">
    <property type="entry name" value="SDR"/>
</dbReference>
<dbReference type="Proteomes" id="UP001201273">
    <property type="component" value="Unassembled WGS sequence"/>
</dbReference>
<evidence type="ECO:0000256" key="1">
    <source>
        <dbReference type="ARBA" id="ARBA00006484"/>
    </source>
</evidence>
<evidence type="ECO:0000313" key="4">
    <source>
        <dbReference type="EMBL" id="MCE2595230.1"/>
    </source>
</evidence>
<comment type="similarity">
    <text evidence="1 2">Belongs to the short-chain dehydrogenases/reductases (SDR) family.</text>
</comment>
<protein>
    <submittedName>
        <fullName evidence="4">SDR family oxidoreductase</fullName>
    </submittedName>
</protein>
<dbReference type="PRINTS" id="PR00081">
    <property type="entry name" value="GDHRDH"/>
</dbReference>
<dbReference type="PANTHER" id="PTHR42879:SF2">
    <property type="entry name" value="3-OXOACYL-[ACYL-CARRIER-PROTEIN] REDUCTASE FABG"/>
    <property type="match status" value="1"/>
</dbReference>
<dbReference type="SMART" id="SM00822">
    <property type="entry name" value="PKS_KR"/>
    <property type="match status" value="1"/>
</dbReference>